<dbReference type="EMBL" id="CAJNIZ010047503">
    <property type="protein sequence ID" value="CAE7769064.1"/>
    <property type="molecule type" value="Genomic_DNA"/>
</dbReference>
<evidence type="ECO:0000313" key="2">
    <source>
        <dbReference type="Proteomes" id="UP000649617"/>
    </source>
</evidence>
<name>A0A812YC02_SYMPI</name>
<protein>
    <submittedName>
        <fullName evidence="1">Uncharacterized protein</fullName>
    </submittedName>
</protein>
<gene>
    <name evidence="1" type="ORF">SPIL2461_LOCUS22611</name>
</gene>
<evidence type="ECO:0000313" key="1">
    <source>
        <dbReference type="EMBL" id="CAE7769064.1"/>
    </source>
</evidence>
<dbReference type="AlphaFoldDB" id="A0A812YC02"/>
<keyword evidence="2" id="KW-1185">Reference proteome</keyword>
<feature type="non-terminal residue" evidence="1">
    <location>
        <position position="1"/>
    </location>
</feature>
<reference evidence="1" key="1">
    <citation type="submission" date="2021-02" db="EMBL/GenBank/DDBJ databases">
        <authorList>
            <person name="Dougan E. K."/>
            <person name="Rhodes N."/>
            <person name="Thang M."/>
            <person name="Chan C."/>
        </authorList>
    </citation>
    <scope>NUCLEOTIDE SEQUENCE</scope>
</reference>
<accession>A0A812YC02</accession>
<comment type="caution">
    <text evidence="1">The sequence shown here is derived from an EMBL/GenBank/DDBJ whole genome shotgun (WGS) entry which is preliminary data.</text>
</comment>
<sequence length="150" mass="15613">ELQRSELVDQRLEALEAGFNAMLDTLRPLLGQSGRPTFASQAQAKIPGSIGQPTVERFSVRLITAERFTLRGTLTILQDTCSILVSCPLGAFDLVANGVEGAMPTDLGRTAAGDGEAMVLSPPAREGASSWAAALAARFAPLGVNSTGVS</sequence>
<feature type="non-terminal residue" evidence="1">
    <location>
        <position position="150"/>
    </location>
</feature>
<dbReference type="OrthoDB" id="435847at2759"/>
<proteinExistence type="predicted"/>
<organism evidence="1 2">
    <name type="scientific">Symbiodinium pilosum</name>
    <name type="common">Dinoflagellate</name>
    <dbReference type="NCBI Taxonomy" id="2952"/>
    <lineage>
        <taxon>Eukaryota</taxon>
        <taxon>Sar</taxon>
        <taxon>Alveolata</taxon>
        <taxon>Dinophyceae</taxon>
        <taxon>Suessiales</taxon>
        <taxon>Symbiodiniaceae</taxon>
        <taxon>Symbiodinium</taxon>
    </lineage>
</organism>
<dbReference type="Proteomes" id="UP000649617">
    <property type="component" value="Unassembled WGS sequence"/>
</dbReference>